<evidence type="ECO:0000313" key="2">
    <source>
        <dbReference type="EMBL" id="TNN84852.1"/>
    </source>
</evidence>
<evidence type="ECO:0000256" key="1">
    <source>
        <dbReference type="SAM" id="MobiDB-lite"/>
    </source>
</evidence>
<sequence>MASEARFSLVEVAQSRMKQNFSVVRSRASAAVMFRNSLKMLLTGGKANRKSRSSAYDRQGALVSHILLLLPWEEQHQGSKRGLKNGGCAGCMKWGLLVQVQTGSGCDRQQVLDRNGIGPPYPGALIDGSSPTVVEKSN</sequence>
<reference evidence="2 3" key="1">
    <citation type="submission" date="2019-03" db="EMBL/GenBank/DDBJ databases">
        <title>First draft genome of Liparis tanakae, snailfish: a comprehensive survey of snailfish specific genes.</title>
        <authorList>
            <person name="Kim W."/>
            <person name="Song I."/>
            <person name="Jeong J.-H."/>
            <person name="Kim D."/>
            <person name="Kim S."/>
            <person name="Ryu S."/>
            <person name="Song J.Y."/>
            <person name="Lee S.K."/>
        </authorList>
    </citation>
    <scope>NUCLEOTIDE SEQUENCE [LARGE SCALE GENOMIC DNA]</scope>
    <source>
        <tissue evidence="2">Muscle</tissue>
    </source>
</reference>
<protein>
    <submittedName>
        <fullName evidence="2">Uncharacterized protein</fullName>
    </submittedName>
</protein>
<feature type="region of interest" description="Disordered" evidence="1">
    <location>
        <begin position="119"/>
        <end position="138"/>
    </location>
</feature>
<keyword evidence="3" id="KW-1185">Reference proteome</keyword>
<dbReference type="AlphaFoldDB" id="A0A4Z2J5T2"/>
<dbReference type="EMBL" id="SRLO01000024">
    <property type="protein sequence ID" value="TNN84852.1"/>
    <property type="molecule type" value="Genomic_DNA"/>
</dbReference>
<dbReference type="OrthoDB" id="8964764at2759"/>
<comment type="caution">
    <text evidence="2">The sequence shown here is derived from an EMBL/GenBank/DDBJ whole genome shotgun (WGS) entry which is preliminary data.</text>
</comment>
<proteinExistence type="predicted"/>
<gene>
    <name evidence="2" type="ORF">EYF80_004897</name>
</gene>
<dbReference type="Proteomes" id="UP000314294">
    <property type="component" value="Unassembled WGS sequence"/>
</dbReference>
<accession>A0A4Z2J5T2</accession>
<evidence type="ECO:0000313" key="3">
    <source>
        <dbReference type="Proteomes" id="UP000314294"/>
    </source>
</evidence>
<organism evidence="2 3">
    <name type="scientific">Liparis tanakae</name>
    <name type="common">Tanaka's snailfish</name>
    <dbReference type="NCBI Taxonomy" id="230148"/>
    <lineage>
        <taxon>Eukaryota</taxon>
        <taxon>Metazoa</taxon>
        <taxon>Chordata</taxon>
        <taxon>Craniata</taxon>
        <taxon>Vertebrata</taxon>
        <taxon>Euteleostomi</taxon>
        <taxon>Actinopterygii</taxon>
        <taxon>Neopterygii</taxon>
        <taxon>Teleostei</taxon>
        <taxon>Neoteleostei</taxon>
        <taxon>Acanthomorphata</taxon>
        <taxon>Eupercaria</taxon>
        <taxon>Perciformes</taxon>
        <taxon>Cottioidei</taxon>
        <taxon>Cottales</taxon>
        <taxon>Liparidae</taxon>
        <taxon>Liparis</taxon>
    </lineage>
</organism>
<name>A0A4Z2J5T2_9TELE</name>
<feature type="compositionally biased region" description="Polar residues" evidence="1">
    <location>
        <begin position="129"/>
        <end position="138"/>
    </location>
</feature>